<comment type="caution">
    <text evidence="2">The sequence shown here is derived from an EMBL/GenBank/DDBJ whole genome shotgun (WGS) entry which is preliminary data.</text>
</comment>
<reference evidence="2 3" key="1">
    <citation type="submission" date="2019-12" db="EMBL/GenBank/DDBJ databases">
        <authorList>
            <person name="Lee S.D."/>
        </authorList>
    </citation>
    <scope>NUCLEOTIDE SEQUENCE [LARGE SCALE GENOMIC DNA]</scope>
    <source>
        <strain evidence="2 3">GH3-10</strain>
    </source>
</reference>
<dbReference type="AlphaFoldDB" id="A0A844XBH7"/>
<organism evidence="2 3">
    <name type="scientific">Aurantiacibacter rhizosphaerae</name>
    <dbReference type="NCBI Taxonomy" id="2691582"/>
    <lineage>
        <taxon>Bacteria</taxon>
        <taxon>Pseudomonadati</taxon>
        <taxon>Pseudomonadota</taxon>
        <taxon>Alphaproteobacteria</taxon>
        <taxon>Sphingomonadales</taxon>
        <taxon>Erythrobacteraceae</taxon>
        <taxon>Aurantiacibacter</taxon>
    </lineage>
</organism>
<dbReference type="Proteomes" id="UP000461409">
    <property type="component" value="Unassembled WGS sequence"/>
</dbReference>
<reference evidence="2 3" key="2">
    <citation type="submission" date="2020-02" db="EMBL/GenBank/DDBJ databases">
        <title>Erythrobacter dongmakensis sp. nov., isolated from a tidal mudflat.</title>
        <authorList>
            <person name="Kim I.S."/>
        </authorList>
    </citation>
    <scope>NUCLEOTIDE SEQUENCE [LARGE SCALE GENOMIC DNA]</scope>
    <source>
        <strain evidence="2 3">GH3-10</strain>
    </source>
</reference>
<proteinExistence type="predicted"/>
<dbReference type="InterPro" id="IPR055259">
    <property type="entry name" value="YkvP/CgeB_Glyco_trans-like"/>
</dbReference>
<evidence type="ECO:0000313" key="2">
    <source>
        <dbReference type="EMBL" id="MWV26978.1"/>
    </source>
</evidence>
<sequence length="344" mass="39521">MMRMRALERNGIETVGFNARKFLENQSLFDRHVLARIAPHRAIGKMNEELLQAAREVRPDLVWFDKQEFVSAETLAAIKELGARLAYYTPDPYFTVTWKQTTASRDAMPLFDILVTAKAYELKHFEQVGGKVIYMPLGYCDEVHRPIKSVASAQTIDVSFIGGWEPRREEFMEAISGSGLGAYIWGYGWDHLIDGRWSIRRHLRLQRLAPNEPHRIRVSKQLSTRIYPGEIYDEAYARALSQSRISLGLLRTTWPDQHTTRTFEIPACGSLLLADRTDEHRELFEAGKEAEFFSSVEELVDKARFLTDNPDTRDRMAQAGRARCIASGYSYLERFKAILPEIRG</sequence>
<evidence type="ECO:0000313" key="3">
    <source>
        <dbReference type="Proteomes" id="UP000461409"/>
    </source>
</evidence>
<evidence type="ECO:0000259" key="1">
    <source>
        <dbReference type="Pfam" id="PF13524"/>
    </source>
</evidence>
<dbReference type="Pfam" id="PF13524">
    <property type="entry name" value="Glyco_trans_1_2"/>
    <property type="match status" value="1"/>
</dbReference>
<keyword evidence="3" id="KW-1185">Reference proteome</keyword>
<name>A0A844XBH7_9SPHN</name>
<dbReference type="SUPFAM" id="SSF53756">
    <property type="entry name" value="UDP-Glycosyltransferase/glycogen phosphorylase"/>
    <property type="match status" value="1"/>
</dbReference>
<dbReference type="GO" id="GO:0016740">
    <property type="term" value="F:transferase activity"/>
    <property type="evidence" value="ECO:0007669"/>
    <property type="project" value="UniProtKB-KW"/>
</dbReference>
<protein>
    <submittedName>
        <fullName evidence="2">Glycosyltransferase</fullName>
    </submittedName>
</protein>
<dbReference type="Gene3D" id="3.40.50.2000">
    <property type="entry name" value="Glycogen Phosphorylase B"/>
    <property type="match status" value="1"/>
</dbReference>
<feature type="domain" description="Spore protein YkvP/CgeB glycosyl transferase-like" evidence="1">
    <location>
        <begin position="168"/>
        <end position="339"/>
    </location>
</feature>
<keyword evidence="2" id="KW-0808">Transferase</keyword>
<accession>A0A844XBH7</accession>
<dbReference type="EMBL" id="WUBR01000001">
    <property type="protein sequence ID" value="MWV26978.1"/>
    <property type="molecule type" value="Genomic_DNA"/>
</dbReference>
<gene>
    <name evidence="2" type="ORF">GRF63_03570</name>
</gene>